<dbReference type="GO" id="GO:0006508">
    <property type="term" value="P:proteolysis"/>
    <property type="evidence" value="ECO:0007669"/>
    <property type="project" value="InterPro"/>
</dbReference>
<dbReference type="Pfam" id="PF00930">
    <property type="entry name" value="DPPIV_N"/>
    <property type="match status" value="1"/>
</dbReference>
<evidence type="ECO:0000313" key="2">
    <source>
        <dbReference type="EMBL" id="VDP90448.1"/>
    </source>
</evidence>
<keyword evidence="3" id="KW-1185">Reference proteome</keyword>
<sequence length="103" mass="12323">MPSYVVQEEFDRYIGYWWRPSPNKEHAAQHETRQYHILYELVDERQVEVVHLLDGTQVETHRYPRAGKFNFLCVVLPYHARPHPHGSGALVVTYRLVNFSWRC</sequence>
<dbReference type="WBParaSite" id="ECPE_0001321501-mRNA-1">
    <property type="protein sequence ID" value="ECPE_0001321501-mRNA-1"/>
    <property type="gene ID" value="ECPE_0001321501"/>
</dbReference>
<dbReference type="Proteomes" id="UP000272942">
    <property type="component" value="Unassembled WGS sequence"/>
</dbReference>
<dbReference type="InterPro" id="IPR002469">
    <property type="entry name" value="Peptidase_S9B_N"/>
</dbReference>
<accession>A0A183B1U1</accession>
<dbReference type="EMBL" id="UZAN01054492">
    <property type="protein sequence ID" value="VDP90448.1"/>
    <property type="molecule type" value="Genomic_DNA"/>
</dbReference>
<dbReference type="AlphaFoldDB" id="A0A183B1U1"/>
<dbReference type="OrthoDB" id="6272747at2759"/>
<evidence type="ECO:0000313" key="3">
    <source>
        <dbReference type="Proteomes" id="UP000272942"/>
    </source>
</evidence>
<organism evidence="4">
    <name type="scientific">Echinostoma caproni</name>
    <dbReference type="NCBI Taxonomy" id="27848"/>
    <lineage>
        <taxon>Eukaryota</taxon>
        <taxon>Metazoa</taxon>
        <taxon>Spiralia</taxon>
        <taxon>Lophotrochozoa</taxon>
        <taxon>Platyhelminthes</taxon>
        <taxon>Trematoda</taxon>
        <taxon>Digenea</taxon>
        <taxon>Plagiorchiida</taxon>
        <taxon>Echinostomata</taxon>
        <taxon>Echinostomatoidea</taxon>
        <taxon>Echinostomatidae</taxon>
        <taxon>Echinostoma</taxon>
    </lineage>
</organism>
<feature type="domain" description="Dipeptidylpeptidase IV N-terminal" evidence="1">
    <location>
        <begin position="2"/>
        <end position="70"/>
    </location>
</feature>
<reference evidence="2 3" key="2">
    <citation type="submission" date="2018-11" db="EMBL/GenBank/DDBJ databases">
        <authorList>
            <consortium name="Pathogen Informatics"/>
        </authorList>
    </citation>
    <scope>NUCLEOTIDE SEQUENCE [LARGE SCALE GENOMIC DNA]</scope>
    <source>
        <strain evidence="2 3">Egypt</strain>
    </source>
</reference>
<proteinExistence type="predicted"/>
<dbReference type="Gene3D" id="2.140.10.30">
    <property type="entry name" value="Dipeptidylpeptidase IV, N-terminal domain"/>
    <property type="match status" value="1"/>
</dbReference>
<evidence type="ECO:0000259" key="1">
    <source>
        <dbReference type="Pfam" id="PF00930"/>
    </source>
</evidence>
<evidence type="ECO:0000313" key="4">
    <source>
        <dbReference type="WBParaSite" id="ECPE_0001321501-mRNA-1"/>
    </source>
</evidence>
<reference evidence="4" key="1">
    <citation type="submission" date="2016-06" db="UniProtKB">
        <authorList>
            <consortium name="WormBaseParasite"/>
        </authorList>
    </citation>
    <scope>IDENTIFICATION</scope>
</reference>
<gene>
    <name evidence="2" type="ORF">ECPE_LOCUS13176</name>
</gene>
<name>A0A183B1U1_9TREM</name>
<protein>
    <submittedName>
        <fullName evidence="4">DPPIV_N domain-containing protein</fullName>
    </submittedName>
</protein>